<name>A0A6J7VKW9_9CAUD</name>
<evidence type="ECO:0000313" key="1">
    <source>
        <dbReference type="EMBL" id="CAB5079568.1"/>
    </source>
</evidence>
<proteinExistence type="predicted"/>
<gene>
    <name evidence="1" type="ORF">UFOVP146_14</name>
</gene>
<protein>
    <recommendedName>
        <fullName evidence="2">PD-(D/E)XK nuclease superfamily</fullName>
    </recommendedName>
</protein>
<reference evidence="1" key="1">
    <citation type="submission" date="2020-05" db="EMBL/GenBank/DDBJ databases">
        <authorList>
            <person name="Chiriac C."/>
            <person name="Salcher M."/>
            <person name="Ghai R."/>
            <person name="Kavagutti S V."/>
        </authorList>
    </citation>
    <scope>NUCLEOTIDE SEQUENCE</scope>
</reference>
<organism evidence="1">
    <name type="scientific">uncultured Caudovirales phage</name>
    <dbReference type="NCBI Taxonomy" id="2100421"/>
    <lineage>
        <taxon>Viruses</taxon>
        <taxon>Duplodnaviria</taxon>
        <taxon>Heunggongvirae</taxon>
        <taxon>Uroviricota</taxon>
        <taxon>Caudoviricetes</taxon>
        <taxon>Peduoviridae</taxon>
        <taxon>Maltschvirus</taxon>
        <taxon>Maltschvirus maltsch</taxon>
    </lineage>
</organism>
<accession>A0A6J7VKW9</accession>
<evidence type="ECO:0008006" key="2">
    <source>
        <dbReference type="Google" id="ProtNLM"/>
    </source>
</evidence>
<sequence length="270" mass="31409">MKLTNRFGLPEPIVNAVQNQGYTPGSSDITVTQLIQPPLIRKLRIKHDNEIEEDASDRVWALFGTSVHHLLEMAYKGRTARVEERVYAEVLGWKLGGAFDVLEGSHLSDYKVTSVYSVSGKIEWERQLNVLRWLLHKNGTEVTKLSITAIFRDWRPREQQKNPEYPARPILTLPIRMWTLDEAEAYINERIALHQLAEPPMCNDEERWTTPEQWALMKKGGKRAIKLYPSQEGVTLGQDQFWEHRPATYRRCEDYCSVNKWCPVWSNVTF</sequence>
<dbReference type="InterPro" id="IPR011604">
    <property type="entry name" value="PDDEXK-like_dom_sf"/>
</dbReference>
<dbReference type="Gene3D" id="3.90.320.10">
    <property type="match status" value="1"/>
</dbReference>
<dbReference type="EMBL" id="LR798192">
    <property type="protein sequence ID" value="CAB5079568.1"/>
    <property type="molecule type" value="Genomic_DNA"/>
</dbReference>